<comment type="caution">
    <text evidence="1">The sequence shown here is derived from an EMBL/GenBank/DDBJ whole genome shotgun (WGS) entry which is preliminary data.</text>
</comment>
<keyword evidence="2" id="KW-1185">Reference proteome</keyword>
<sequence length="99" mass="11112">MKRTSAPSPLTIRHATGDRESFGDYRYEIFRGGTRIARYAHDYRGDACWILFEDGRKEDAPGVRDFLTGGGPQPLGLSDEAVRFLTARLTPGLKRPAKR</sequence>
<organism evidence="1 2">
    <name type="scientific">Corallococcus macrosporus</name>
    <dbReference type="NCBI Taxonomy" id="35"/>
    <lineage>
        <taxon>Bacteria</taxon>
        <taxon>Pseudomonadati</taxon>
        <taxon>Myxococcota</taxon>
        <taxon>Myxococcia</taxon>
        <taxon>Myxococcales</taxon>
        <taxon>Cystobacterineae</taxon>
        <taxon>Myxococcaceae</taxon>
        <taxon>Corallococcus</taxon>
    </lineage>
</organism>
<dbReference type="Proteomes" id="UP000664052">
    <property type="component" value="Unassembled WGS sequence"/>
</dbReference>
<evidence type="ECO:0000313" key="2">
    <source>
        <dbReference type="Proteomes" id="UP000664052"/>
    </source>
</evidence>
<dbReference type="RefSeq" id="WP_207057233.1">
    <property type="nucleotide sequence ID" value="NZ_JAFIMU010000013.1"/>
</dbReference>
<evidence type="ECO:0000313" key="1">
    <source>
        <dbReference type="EMBL" id="MBN8232700.1"/>
    </source>
</evidence>
<proteinExistence type="predicted"/>
<protein>
    <submittedName>
        <fullName evidence="1">Uncharacterized protein</fullName>
    </submittedName>
</protein>
<name>A0ABS3DN35_9BACT</name>
<accession>A0ABS3DN35</accession>
<gene>
    <name evidence="1" type="ORF">JYK02_34800</name>
</gene>
<reference evidence="1 2" key="1">
    <citation type="submission" date="2021-02" db="EMBL/GenBank/DDBJ databases">
        <title>De Novo genome assembly of isolated myxobacteria.</title>
        <authorList>
            <person name="Stevens D.C."/>
        </authorList>
    </citation>
    <scope>NUCLEOTIDE SEQUENCE [LARGE SCALE GENOMIC DNA]</scope>
    <source>
        <strain evidence="1 2">ATCC 29039</strain>
    </source>
</reference>
<dbReference type="EMBL" id="JAFIMU010000013">
    <property type="protein sequence ID" value="MBN8232700.1"/>
    <property type="molecule type" value="Genomic_DNA"/>
</dbReference>